<protein>
    <submittedName>
        <fullName evidence="6">Helix-turn-helix transcriptional regulator</fullName>
    </submittedName>
</protein>
<comment type="caution">
    <text evidence="6">The sequence shown here is derived from an EMBL/GenBank/DDBJ whole genome shotgun (WGS) entry which is preliminary data.</text>
</comment>
<dbReference type="PANTHER" id="PTHR43280">
    <property type="entry name" value="ARAC-FAMILY TRANSCRIPTIONAL REGULATOR"/>
    <property type="match status" value="1"/>
</dbReference>
<dbReference type="SUPFAM" id="SSF46689">
    <property type="entry name" value="Homeodomain-like"/>
    <property type="match status" value="1"/>
</dbReference>
<keyword evidence="7" id="KW-1185">Reference proteome</keyword>
<keyword evidence="4" id="KW-0812">Transmembrane</keyword>
<evidence type="ECO:0000259" key="5">
    <source>
        <dbReference type="PROSITE" id="PS01124"/>
    </source>
</evidence>
<name>A0A501PZ29_9FLAO</name>
<dbReference type="AlphaFoldDB" id="A0A501PZ29"/>
<evidence type="ECO:0000256" key="4">
    <source>
        <dbReference type="SAM" id="Phobius"/>
    </source>
</evidence>
<gene>
    <name evidence="6" type="ORF">FJA49_16690</name>
</gene>
<dbReference type="OrthoDB" id="9779074at2"/>
<dbReference type="PROSITE" id="PS01124">
    <property type="entry name" value="HTH_ARAC_FAMILY_2"/>
    <property type="match status" value="1"/>
</dbReference>
<organism evidence="6 7">
    <name type="scientific">Flavobacterium microcysteis</name>
    <dbReference type="NCBI Taxonomy" id="2596891"/>
    <lineage>
        <taxon>Bacteria</taxon>
        <taxon>Pseudomonadati</taxon>
        <taxon>Bacteroidota</taxon>
        <taxon>Flavobacteriia</taxon>
        <taxon>Flavobacteriales</taxon>
        <taxon>Flavobacteriaceae</taxon>
        <taxon>Flavobacterium</taxon>
    </lineage>
</organism>
<dbReference type="EMBL" id="VFJE01000056">
    <property type="protein sequence ID" value="TPD65819.1"/>
    <property type="molecule type" value="Genomic_DNA"/>
</dbReference>
<dbReference type="GO" id="GO:0003700">
    <property type="term" value="F:DNA-binding transcription factor activity"/>
    <property type="evidence" value="ECO:0007669"/>
    <property type="project" value="InterPro"/>
</dbReference>
<feature type="transmembrane region" description="Helical" evidence="4">
    <location>
        <begin position="92"/>
        <end position="111"/>
    </location>
</feature>
<evidence type="ECO:0000313" key="7">
    <source>
        <dbReference type="Proteomes" id="UP000319175"/>
    </source>
</evidence>
<evidence type="ECO:0000256" key="1">
    <source>
        <dbReference type="ARBA" id="ARBA00023015"/>
    </source>
</evidence>
<dbReference type="Pfam" id="PF12833">
    <property type="entry name" value="HTH_18"/>
    <property type="match status" value="1"/>
</dbReference>
<keyword evidence="3" id="KW-0804">Transcription</keyword>
<feature type="transmembrane region" description="Helical" evidence="4">
    <location>
        <begin position="29"/>
        <end position="49"/>
    </location>
</feature>
<feature type="domain" description="HTH araC/xylS-type" evidence="5">
    <location>
        <begin position="269"/>
        <end position="373"/>
    </location>
</feature>
<feature type="transmembrane region" description="Helical" evidence="4">
    <location>
        <begin position="56"/>
        <end position="77"/>
    </location>
</feature>
<dbReference type="PRINTS" id="PR00032">
    <property type="entry name" value="HTHARAC"/>
</dbReference>
<dbReference type="RefSeq" id="WP_140002339.1">
    <property type="nucleotide sequence ID" value="NZ_VFJE01000056.1"/>
</dbReference>
<dbReference type="GO" id="GO:0043565">
    <property type="term" value="F:sequence-specific DNA binding"/>
    <property type="evidence" value="ECO:0007669"/>
    <property type="project" value="InterPro"/>
</dbReference>
<evidence type="ECO:0000313" key="6">
    <source>
        <dbReference type="EMBL" id="TPD65819.1"/>
    </source>
</evidence>
<dbReference type="PANTHER" id="PTHR43280:SF29">
    <property type="entry name" value="ARAC-FAMILY TRANSCRIPTIONAL REGULATOR"/>
    <property type="match status" value="1"/>
</dbReference>
<proteinExistence type="predicted"/>
<dbReference type="Gene3D" id="1.10.10.60">
    <property type="entry name" value="Homeodomain-like"/>
    <property type="match status" value="2"/>
</dbReference>
<keyword evidence="2" id="KW-0238">DNA-binding</keyword>
<dbReference type="InterPro" id="IPR009057">
    <property type="entry name" value="Homeodomain-like_sf"/>
</dbReference>
<feature type="transmembrane region" description="Helical" evidence="4">
    <location>
        <begin position="174"/>
        <end position="192"/>
    </location>
</feature>
<keyword evidence="4" id="KW-0472">Membrane</keyword>
<accession>A0A501PZ29</accession>
<feature type="transmembrane region" description="Helical" evidence="4">
    <location>
        <begin position="197"/>
        <end position="214"/>
    </location>
</feature>
<feature type="transmembrane region" description="Helical" evidence="4">
    <location>
        <begin position="132"/>
        <end position="154"/>
    </location>
</feature>
<dbReference type="InterPro" id="IPR018060">
    <property type="entry name" value="HTH_AraC"/>
</dbReference>
<reference evidence="6 7" key="2">
    <citation type="submission" date="2019-06" db="EMBL/GenBank/DDBJ databases">
        <authorList>
            <person name="Seo Y."/>
        </authorList>
    </citation>
    <scope>NUCLEOTIDE SEQUENCE [LARGE SCALE GENOMIC DNA]</scope>
    <source>
        <strain evidence="6 7">MaA-Y11</strain>
    </source>
</reference>
<evidence type="ECO:0000256" key="3">
    <source>
        <dbReference type="ARBA" id="ARBA00023163"/>
    </source>
</evidence>
<dbReference type="SMART" id="SM00342">
    <property type="entry name" value="HTH_ARAC"/>
    <property type="match status" value="1"/>
</dbReference>
<dbReference type="InterPro" id="IPR020449">
    <property type="entry name" value="Tscrpt_reg_AraC-type_HTH"/>
</dbReference>
<keyword evidence="4" id="KW-1133">Transmembrane helix</keyword>
<keyword evidence="1" id="KW-0805">Transcription regulation</keyword>
<reference evidence="6 7" key="1">
    <citation type="submission" date="2019-06" db="EMBL/GenBank/DDBJ databases">
        <title>Flavobacterium sp. MaA-Y11 from geoumgang.</title>
        <authorList>
            <person name="Jeong S."/>
        </authorList>
    </citation>
    <scope>NUCLEOTIDE SEQUENCE [LARGE SCALE GENOMIC DNA]</scope>
    <source>
        <strain evidence="6 7">MaA-Y11</strain>
    </source>
</reference>
<sequence>MMLYLLGIFLAFFLSFLLITKKNKNAADFILSAWLCVLGLNLTAYYLLLTQQYQEFPSFVVFGTTLPLAHGPFLYLYIKQQTSQSPFLLHDYLHFLPLVLGNLLFASFYMAPFSERLGIVIHEGEGYGVEMLIRSYGVYLSGIIYVSLSLWILYKYRKNMVQQFSNTEKINFNWLLYLIIWIIIIWFFVLVIQKDSFIYAITTFFILWLGYFGIKQVQVFHQPHLSENDYLVYENIEADYFQKEVNSEEAEKKYKNSGLTDSNIDAIHSRLIQLLDEEKPYVNPNLTLNELAKMLHVHPNYLSQVINSKEEKNFYELINKKRVDEFVKKLEDPENKQYTLIAIAYECGFNSKASFNRNFKKYFDVTPSEYQKKLES</sequence>
<evidence type="ECO:0000256" key="2">
    <source>
        <dbReference type="ARBA" id="ARBA00023125"/>
    </source>
</evidence>
<dbReference type="Proteomes" id="UP000319175">
    <property type="component" value="Unassembled WGS sequence"/>
</dbReference>